<evidence type="ECO:0000256" key="1">
    <source>
        <dbReference type="SAM" id="MobiDB-lite"/>
    </source>
</evidence>
<evidence type="ECO:0000313" key="2">
    <source>
        <dbReference type="EMBL" id="KAL1603610.1"/>
    </source>
</evidence>
<protein>
    <submittedName>
        <fullName evidence="2">Uncharacterized protein</fullName>
    </submittedName>
</protein>
<organism evidence="2 3">
    <name type="scientific">Paraconiothyrium brasiliense</name>
    <dbReference type="NCBI Taxonomy" id="300254"/>
    <lineage>
        <taxon>Eukaryota</taxon>
        <taxon>Fungi</taxon>
        <taxon>Dikarya</taxon>
        <taxon>Ascomycota</taxon>
        <taxon>Pezizomycotina</taxon>
        <taxon>Dothideomycetes</taxon>
        <taxon>Pleosporomycetidae</taxon>
        <taxon>Pleosporales</taxon>
        <taxon>Massarineae</taxon>
        <taxon>Didymosphaeriaceae</taxon>
        <taxon>Paraconiothyrium</taxon>
    </lineage>
</organism>
<feature type="compositionally biased region" description="Basic residues" evidence="1">
    <location>
        <begin position="97"/>
        <end position="114"/>
    </location>
</feature>
<accession>A0ABR3RGP0</accession>
<comment type="caution">
    <text evidence="2">The sequence shown here is derived from an EMBL/GenBank/DDBJ whole genome shotgun (WGS) entry which is preliminary data.</text>
</comment>
<proteinExistence type="predicted"/>
<keyword evidence="3" id="KW-1185">Reference proteome</keyword>
<evidence type="ECO:0000313" key="3">
    <source>
        <dbReference type="Proteomes" id="UP001521785"/>
    </source>
</evidence>
<reference evidence="2 3" key="1">
    <citation type="submission" date="2024-02" db="EMBL/GenBank/DDBJ databases">
        <title>De novo assembly and annotation of 12 fungi associated with fruit tree decline syndrome in Ontario, Canada.</title>
        <authorList>
            <person name="Sulman M."/>
            <person name="Ellouze W."/>
            <person name="Ilyukhin E."/>
        </authorList>
    </citation>
    <scope>NUCLEOTIDE SEQUENCE [LARGE SCALE GENOMIC DNA]</scope>
    <source>
        <strain evidence="2 3">M42-189</strain>
    </source>
</reference>
<gene>
    <name evidence="2" type="ORF">SLS60_005198</name>
</gene>
<sequence length="152" mass="16327">MSDEASSGGRKMISEDTVAVLLMATGSVTITKAQYDMMSALDGTRTAASFQHSLRSVIKKAKEFKARVDDGEKFEAVEPAKKRAGSTVGATPPTTPKKPKATPKATPKSRGKKGKVIEDAPPTNDFENGVEFDKDINLNVGLKKEELEDDLV</sequence>
<dbReference type="EMBL" id="JAKJXO020000006">
    <property type="protein sequence ID" value="KAL1603610.1"/>
    <property type="molecule type" value="Genomic_DNA"/>
</dbReference>
<feature type="region of interest" description="Disordered" evidence="1">
    <location>
        <begin position="75"/>
        <end position="130"/>
    </location>
</feature>
<dbReference type="Proteomes" id="UP001521785">
    <property type="component" value="Unassembled WGS sequence"/>
</dbReference>
<name>A0ABR3RGP0_9PLEO</name>